<dbReference type="GO" id="GO:0046872">
    <property type="term" value="F:metal ion binding"/>
    <property type="evidence" value="ECO:0007669"/>
    <property type="project" value="UniProtKB-KW"/>
</dbReference>
<dbReference type="GO" id="GO:0005739">
    <property type="term" value="C:mitochondrion"/>
    <property type="evidence" value="ECO:0007669"/>
    <property type="project" value="TreeGrafter"/>
</dbReference>
<keyword evidence="10" id="KW-0100">Branched-chain amino acid biosynthesis</keyword>
<dbReference type="NCBIfam" id="NF002068">
    <property type="entry name" value="PRK00911.1"/>
    <property type="match status" value="1"/>
</dbReference>
<evidence type="ECO:0000259" key="17">
    <source>
        <dbReference type="Pfam" id="PF00920"/>
    </source>
</evidence>
<evidence type="ECO:0000256" key="13">
    <source>
        <dbReference type="ARBA" id="ARBA00029437"/>
    </source>
</evidence>
<keyword evidence="3" id="KW-0028">Amino-acid biosynthesis</keyword>
<comment type="similarity">
    <text evidence="2">Belongs to the IlvD/Edd family.</text>
</comment>
<dbReference type="GO" id="GO:0009099">
    <property type="term" value="P:L-valine biosynthetic process"/>
    <property type="evidence" value="ECO:0007669"/>
    <property type="project" value="UniProtKB-UniPathway"/>
</dbReference>
<dbReference type="EMBL" id="MU005772">
    <property type="protein sequence ID" value="KAF2708137.1"/>
    <property type="molecule type" value="Genomic_DNA"/>
</dbReference>
<dbReference type="InterPro" id="IPR037237">
    <property type="entry name" value="IlvD/EDD_N"/>
</dbReference>
<dbReference type="EC" id="4.2.1.9" evidence="14"/>
<dbReference type="InterPro" id="IPR056740">
    <property type="entry name" value="ILV_EDD_C"/>
</dbReference>
<sequence length="604" mass="64520">MDPRNLGQQREPEEPRFLNFKHLPDGTMRDGKLALNKYSSTLTNGHDFPGAQAMLYAAGVPSKDAMKNSPQVGIASVWWEGNPCNMHLLDLGKEIKNHVQKDGMLAWQYNTVGVSDGITMGGEGMRFSLQTREIIADSIETVTCAQHHDACIAIPGCDKNMPGVIMAFARHNRPSIMVYGGSIKPGYSEALRKPINISTCYEAHGAYIYKALKSGKEGEFTPDQIMDDIEQNACPGAGACGGMYTANTMSTSIEAMGLTLPNSSTTPAESPAKMRECAKVAAAIRICMEKDITPKKLLTKASFENALVMMMVLGGSTNAVLHLLAMAGTAGVPLTLDDFQRVSNKIPFLADLAPSGKYFASDLFDIGGMPSVMKLLVAAGLLDGSIPTVTGKTLAENIEPFPSLPQDQTLIRPLSNPIKSTGHIEILRGNLAPMGAVAKITGKEGLVFTGKAIVFNKEHELDAALDQGKIPRGENLVLVVRYEGPKGGPGMPEQLKASAALMGAKLTNVALITDGRYSGASHGFIVGHICPEAAVGGPVAVVRDGDIITIDAEKNRIDMNVSDDEIKRRLGEWKKPKMVVTRGVLAKYAALVGDASHGAMTDLF</sequence>
<comment type="catalytic activity">
    <reaction evidence="11">
        <text>(2R)-2,3-dihydroxy-3-methylbutanoate = 3-methyl-2-oxobutanoate + H2O</text>
        <dbReference type="Rhea" id="RHEA:24809"/>
        <dbReference type="ChEBI" id="CHEBI:11851"/>
        <dbReference type="ChEBI" id="CHEBI:15377"/>
        <dbReference type="ChEBI" id="CHEBI:49072"/>
        <dbReference type="EC" id="4.2.1.9"/>
    </reaction>
    <physiologicalReaction direction="left-to-right" evidence="11">
        <dbReference type="Rhea" id="RHEA:24810"/>
    </physiologicalReaction>
</comment>
<keyword evidence="20" id="KW-1185">Reference proteome</keyword>
<proteinExistence type="inferred from homology"/>
<evidence type="ECO:0000259" key="18">
    <source>
        <dbReference type="Pfam" id="PF24877"/>
    </source>
</evidence>
<dbReference type="PANTHER" id="PTHR21000">
    <property type="entry name" value="DIHYDROXY-ACID DEHYDRATASE DAD"/>
    <property type="match status" value="1"/>
</dbReference>
<dbReference type="Pfam" id="PF00920">
    <property type="entry name" value="ILVD_EDD_N"/>
    <property type="match status" value="1"/>
</dbReference>
<dbReference type="InterPro" id="IPR004404">
    <property type="entry name" value="DihydroxyA_deHydtase"/>
</dbReference>
<dbReference type="Gene3D" id="3.50.30.80">
    <property type="entry name" value="IlvD/EDD C-terminal domain-like"/>
    <property type="match status" value="1"/>
</dbReference>
<dbReference type="GO" id="GO:0051537">
    <property type="term" value="F:2 iron, 2 sulfur cluster binding"/>
    <property type="evidence" value="ECO:0007669"/>
    <property type="project" value="UniProtKB-KW"/>
</dbReference>
<dbReference type="UniPathway" id="UPA00047">
    <property type="reaction ID" value="UER00057"/>
</dbReference>
<dbReference type="PROSITE" id="PS00886">
    <property type="entry name" value="ILVD_EDD_1"/>
    <property type="match status" value="1"/>
</dbReference>
<feature type="domain" description="Dihydroxy-acid/6-phosphogluconate dehydratase C-terminal" evidence="18">
    <location>
        <begin position="410"/>
        <end position="599"/>
    </location>
</feature>
<dbReference type="PROSITE" id="PS00887">
    <property type="entry name" value="ILVD_EDD_2"/>
    <property type="match status" value="1"/>
</dbReference>
<evidence type="ECO:0000256" key="7">
    <source>
        <dbReference type="ARBA" id="ARBA00023004"/>
    </source>
</evidence>
<dbReference type="InterPro" id="IPR050165">
    <property type="entry name" value="DHAD_IlvD/Edd"/>
</dbReference>
<evidence type="ECO:0000313" key="20">
    <source>
        <dbReference type="Proteomes" id="UP000799428"/>
    </source>
</evidence>
<dbReference type="InterPro" id="IPR020558">
    <property type="entry name" value="DiOHA_6PGluconate_deHydtase_CS"/>
</dbReference>
<evidence type="ECO:0000256" key="5">
    <source>
        <dbReference type="ARBA" id="ARBA00022723"/>
    </source>
</evidence>
<evidence type="ECO:0000256" key="11">
    <source>
        <dbReference type="ARBA" id="ARBA00029304"/>
    </source>
</evidence>
<dbReference type="GO" id="GO:0009097">
    <property type="term" value="P:isoleucine biosynthetic process"/>
    <property type="evidence" value="ECO:0007669"/>
    <property type="project" value="UniProtKB-UniPathway"/>
</dbReference>
<evidence type="ECO:0000256" key="4">
    <source>
        <dbReference type="ARBA" id="ARBA00022714"/>
    </source>
</evidence>
<organism evidence="19 20">
    <name type="scientific">Pleomassaria siparia CBS 279.74</name>
    <dbReference type="NCBI Taxonomy" id="1314801"/>
    <lineage>
        <taxon>Eukaryota</taxon>
        <taxon>Fungi</taxon>
        <taxon>Dikarya</taxon>
        <taxon>Ascomycota</taxon>
        <taxon>Pezizomycotina</taxon>
        <taxon>Dothideomycetes</taxon>
        <taxon>Pleosporomycetidae</taxon>
        <taxon>Pleosporales</taxon>
        <taxon>Pleomassariaceae</taxon>
        <taxon>Pleomassaria</taxon>
    </lineage>
</organism>
<evidence type="ECO:0000256" key="12">
    <source>
        <dbReference type="ARBA" id="ARBA00029436"/>
    </source>
</evidence>
<evidence type="ECO:0000256" key="16">
    <source>
        <dbReference type="ARBA" id="ARBA00052865"/>
    </source>
</evidence>
<dbReference type="GO" id="GO:0004160">
    <property type="term" value="F:dihydroxy-acid dehydratase activity"/>
    <property type="evidence" value="ECO:0007669"/>
    <property type="project" value="UniProtKB-EC"/>
</dbReference>
<dbReference type="SUPFAM" id="SSF52016">
    <property type="entry name" value="LeuD/IlvD-like"/>
    <property type="match status" value="1"/>
</dbReference>
<dbReference type="Proteomes" id="UP000799428">
    <property type="component" value="Unassembled WGS sequence"/>
</dbReference>
<evidence type="ECO:0000256" key="9">
    <source>
        <dbReference type="ARBA" id="ARBA00023239"/>
    </source>
</evidence>
<evidence type="ECO:0000256" key="2">
    <source>
        <dbReference type="ARBA" id="ARBA00006486"/>
    </source>
</evidence>
<comment type="catalytic activity">
    <reaction evidence="16">
        <text>(2R,3R)-2,3-dihydroxy-3-methylpentanoate = (S)-3-methyl-2-oxopentanoate + H2O</text>
        <dbReference type="Rhea" id="RHEA:27694"/>
        <dbReference type="ChEBI" id="CHEBI:15377"/>
        <dbReference type="ChEBI" id="CHEBI:35146"/>
        <dbReference type="ChEBI" id="CHEBI:49258"/>
        <dbReference type="EC" id="4.2.1.9"/>
    </reaction>
    <physiologicalReaction direction="left-to-right" evidence="16">
        <dbReference type="Rhea" id="RHEA:27695"/>
    </physiologicalReaction>
</comment>
<keyword evidence="5" id="KW-0479">Metal-binding</keyword>
<dbReference type="UniPathway" id="UPA00049">
    <property type="reaction ID" value="UER00061"/>
</dbReference>
<gene>
    <name evidence="19" type="ORF">K504DRAFT_468508</name>
</gene>
<keyword evidence="4" id="KW-0001">2Fe-2S</keyword>
<feature type="domain" description="Dihydroxy-acid/6-phosphogluconate dehydratase N-terminal" evidence="17">
    <location>
        <begin position="70"/>
        <end position="397"/>
    </location>
</feature>
<dbReference type="SUPFAM" id="SSF143975">
    <property type="entry name" value="IlvD/EDD N-terminal domain-like"/>
    <property type="match status" value="1"/>
</dbReference>
<comment type="cofactor">
    <cofactor evidence="1">
        <name>Mg(2+)</name>
        <dbReference type="ChEBI" id="CHEBI:18420"/>
    </cofactor>
</comment>
<keyword evidence="9" id="KW-0456">Lyase</keyword>
<evidence type="ECO:0000256" key="10">
    <source>
        <dbReference type="ARBA" id="ARBA00023304"/>
    </source>
</evidence>
<comment type="cofactor">
    <cofactor evidence="15">
        <name>[2Fe-2S] cluster</name>
        <dbReference type="ChEBI" id="CHEBI:190135"/>
    </cofactor>
</comment>
<name>A0A6G1K6Y8_9PLEO</name>
<evidence type="ECO:0000256" key="6">
    <source>
        <dbReference type="ARBA" id="ARBA00022842"/>
    </source>
</evidence>
<reference evidence="19" key="1">
    <citation type="journal article" date="2020" name="Stud. Mycol.">
        <title>101 Dothideomycetes genomes: a test case for predicting lifestyles and emergence of pathogens.</title>
        <authorList>
            <person name="Haridas S."/>
            <person name="Albert R."/>
            <person name="Binder M."/>
            <person name="Bloem J."/>
            <person name="Labutti K."/>
            <person name="Salamov A."/>
            <person name="Andreopoulos B."/>
            <person name="Baker S."/>
            <person name="Barry K."/>
            <person name="Bills G."/>
            <person name="Bluhm B."/>
            <person name="Cannon C."/>
            <person name="Castanera R."/>
            <person name="Culley D."/>
            <person name="Daum C."/>
            <person name="Ezra D."/>
            <person name="Gonzalez J."/>
            <person name="Henrissat B."/>
            <person name="Kuo A."/>
            <person name="Liang C."/>
            <person name="Lipzen A."/>
            <person name="Lutzoni F."/>
            <person name="Magnuson J."/>
            <person name="Mondo S."/>
            <person name="Nolan M."/>
            <person name="Ohm R."/>
            <person name="Pangilinan J."/>
            <person name="Park H.-J."/>
            <person name="Ramirez L."/>
            <person name="Alfaro M."/>
            <person name="Sun H."/>
            <person name="Tritt A."/>
            <person name="Yoshinaga Y."/>
            <person name="Zwiers L.-H."/>
            <person name="Turgeon B."/>
            <person name="Goodwin S."/>
            <person name="Spatafora J."/>
            <person name="Crous P."/>
            <person name="Grigoriev I."/>
        </authorList>
    </citation>
    <scope>NUCLEOTIDE SEQUENCE</scope>
    <source>
        <strain evidence="19">CBS 279.74</strain>
    </source>
</reference>
<evidence type="ECO:0000256" key="15">
    <source>
        <dbReference type="ARBA" id="ARBA00034078"/>
    </source>
</evidence>
<dbReference type="InterPro" id="IPR042096">
    <property type="entry name" value="Dihydro-acid_dehy_C"/>
</dbReference>
<evidence type="ECO:0000256" key="8">
    <source>
        <dbReference type="ARBA" id="ARBA00023014"/>
    </source>
</evidence>
<evidence type="ECO:0000313" key="19">
    <source>
        <dbReference type="EMBL" id="KAF2708137.1"/>
    </source>
</evidence>
<keyword evidence="8" id="KW-0411">Iron-sulfur</keyword>
<dbReference type="FunFam" id="3.50.30.80:FF:000001">
    <property type="entry name" value="Dihydroxy-acid dehydratase"/>
    <property type="match status" value="1"/>
</dbReference>
<dbReference type="NCBIfam" id="TIGR00110">
    <property type="entry name" value="ilvD"/>
    <property type="match status" value="1"/>
</dbReference>
<evidence type="ECO:0000256" key="3">
    <source>
        <dbReference type="ARBA" id="ARBA00022605"/>
    </source>
</evidence>
<dbReference type="Pfam" id="PF24877">
    <property type="entry name" value="ILV_EDD_C"/>
    <property type="match status" value="1"/>
</dbReference>
<keyword evidence="6" id="KW-0460">Magnesium</keyword>
<evidence type="ECO:0000256" key="14">
    <source>
        <dbReference type="ARBA" id="ARBA00029490"/>
    </source>
</evidence>
<keyword evidence="7" id="KW-0408">Iron</keyword>
<protein>
    <recommendedName>
        <fullName evidence="14">dihydroxy-acid dehydratase</fullName>
        <ecNumber evidence="14">4.2.1.9</ecNumber>
    </recommendedName>
</protein>
<evidence type="ECO:0000256" key="1">
    <source>
        <dbReference type="ARBA" id="ARBA00001946"/>
    </source>
</evidence>
<accession>A0A6G1K6Y8</accession>
<dbReference type="PANTHER" id="PTHR21000:SF13">
    <property type="entry name" value="DIHYDROXY-ACID DEHYDRATASE"/>
    <property type="match status" value="1"/>
</dbReference>
<dbReference type="OrthoDB" id="3851628at2759"/>
<dbReference type="AlphaFoldDB" id="A0A6G1K6Y8"/>
<comment type="pathway">
    <text evidence="12">Amino-acid biosynthesis; L-valine biosynthesis; L-valine from pyruvate: step 3/4.</text>
</comment>
<dbReference type="InterPro" id="IPR000581">
    <property type="entry name" value="ILV_EDD_N"/>
</dbReference>
<comment type="pathway">
    <text evidence="13">Amino-acid biosynthesis; L-isoleucine biosynthesis; L-isoleucine from 2-oxobutanoate: step 3/4.</text>
</comment>